<organism evidence="2 3">
    <name type="scientific">Triparma retinervis</name>
    <dbReference type="NCBI Taxonomy" id="2557542"/>
    <lineage>
        <taxon>Eukaryota</taxon>
        <taxon>Sar</taxon>
        <taxon>Stramenopiles</taxon>
        <taxon>Ochrophyta</taxon>
        <taxon>Bolidophyceae</taxon>
        <taxon>Parmales</taxon>
        <taxon>Triparmaceae</taxon>
        <taxon>Triparma</taxon>
    </lineage>
</organism>
<dbReference type="Proteomes" id="UP001165082">
    <property type="component" value="Unassembled WGS sequence"/>
</dbReference>
<accession>A0A9W7E3P9</accession>
<proteinExistence type="predicted"/>
<keyword evidence="3" id="KW-1185">Reference proteome</keyword>
<gene>
    <name evidence="2" type="ORF">TrRE_jg2019</name>
</gene>
<dbReference type="EMBL" id="BRXZ01006679">
    <property type="protein sequence ID" value="GMH64638.1"/>
    <property type="molecule type" value="Genomic_DNA"/>
</dbReference>
<evidence type="ECO:0000313" key="2">
    <source>
        <dbReference type="EMBL" id="GMH64638.1"/>
    </source>
</evidence>
<keyword evidence="1" id="KW-1133">Transmembrane helix</keyword>
<keyword evidence="1" id="KW-0812">Transmembrane</keyword>
<comment type="caution">
    <text evidence="2">The sequence shown here is derived from an EMBL/GenBank/DDBJ whole genome shotgun (WGS) entry which is preliminary data.</text>
</comment>
<dbReference type="OrthoDB" id="10253246at2759"/>
<keyword evidence="1" id="KW-0472">Membrane</keyword>
<feature type="transmembrane region" description="Helical" evidence="1">
    <location>
        <begin position="136"/>
        <end position="155"/>
    </location>
</feature>
<reference evidence="2" key="1">
    <citation type="submission" date="2022-07" db="EMBL/GenBank/DDBJ databases">
        <title>Genome analysis of Parmales, a sister group of diatoms, reveals the evolutionary specialization of diatoms from phago-mixotrophs to photoautotrophs.</title>
        <authorList>
            <person name="Ban H."/>
            <person name="Sato S."/>
            <person name="Yoshikawa S."/>
            <person name="Kazumasa Y."/>
            <person name="Nakamura Y."/>
            <person name="Ichinomiya M."/>
            <person name="Saitoh K."/>
            <person name="Sato N."/>
            <person name="Blanc-Mathieu R."/>
            <person name="Endo H."/>
            <person name="Kuwata A."/>
            <person name="Ogata H."/>
        </authorList>
    </citation>
    <scope>NUCLEOTIDE SEQUENCE</scope>
</reference>
<evidence type="ECO:0000313" key="3">
    <source>
        <dbReference type="Proteomes" id="UP001165082"/>
    </source>
</evidence>
<dbReference type="AlphaFoldDB" id="A0A9W7E3P9"/>
<name>A0A9W7E3P9_9STRA</name>
<sequence>MLAADKLQLQSSLKQRATALKEKEFNLHHSNLMTVGTQAAVLASLDVTMFIEFNIPDWEASDLTSDSFLIYYVPRCLKFIYYLTIVYALCSNLKVVAHTTALAVLGTSLALRGPDGSMIVATEGLYSERSMIFKTFGQGLIATVFAAIFACFLVLHWETATIGSIICICAFNNIIKFYKRVRDKFNFDENTEAIDLTDMFSGPANVVGHTSDSFSRAISRANGMRGGVPGQRDPDEEDAFLRTL</sequence>
<evidence type="ECO:0000256" key="1">
    <source>
        <dbReference type="SAM" id="Phobius"/>
    </source>
</evidence>
<protein>
    <submittedName>
        <fullName evidence="2">Uncharacterized protein</fullName>
    </submittedName>
</protein>